<feature type="region of interest" description="Disordered" evidence="3">
    <location>
        <begin position="146"/>
        <end position="187"/>
    </location>
</feature>
<reference evidence="5 6" key="1">
    <citation type="journal article" date="2019" name="ISME J.">
        <title>Insights into ecological role of a new deltaproteobacterial order Candidatus Acidulodesulfobacterales by metagenomics and metatranscriptomics.</title>
        <authorList>
            <person name="Tan S."/>
            <person name="Liu J."/>
            <person name="Fang Y."/>
            <person name="Hedlund B.P."/>
            <person name="Lian Z.H."/>
            <person name="Huang L.Y."/>
            <person name="Li J.T."/>
            <person name="Huang L.N."/>
            <person name="Li W.J."/>
            <person name="Jiang H.C."/>
            <person name="Dong H.L."/>
            <person name="Shu W.S."/>
        </authorList>
    </citation>
    <scope>NUCLEOTIDE SEQUENCE [LARGE SCALE GENOMIC DNA]</scope>
    <source>
        <strain evidence="5">AP2</strain>
    </source>
</reference>
<dbReference type="PROSITE" id="PS50110">
    <property type="entry name" value="RESPONSE_REGULATORY"/>
    <property type="match status" value="1"/>
</dbReference>
<comment type="caution">
    <text evidence="5">The sequence shown here is derived from an EMBL/GenBank/DDBJ whole genome shotgun (WGS) entry which is preliminary data.</text>
</comment>
<sequence>MPMPYEVLYVDDSDAMQKTVSMIFLNNSEFKIIPLYDGSSTTTILNNSLPSIIIINYNISNASSYNIIKEIKNNGLYSNIPVLLAAPSDLPNKERELFVEAGLTGFIYRPFDKETFINKIKRSLGLNINEDKIYDIAEFEKKHEKIENNERQNIPNIPAEQSDDDMTENTAKNDNIQSNSGQEQDSAELSEAFENLFKDDNIFKEFQKLDKENEKINVQKNVTVNDSDDYDKIPDAVPDAGSRVDAGTNIDVNTARTDIADNVIDITQSASANTNSDISIESGNIRADGSDSAGNSRVPDEVSISEVVPYELESVRNIKIEQVDNNSEGPEILDNNMRQTDSALYAGDAAAKSENFNNNSDDVHDNSDENKINEYMSKIIINEDIDNSDNIRSLNFINNNNGEEDITADSAGGLDIIQPEPEKPAETEFNINMPEIYDIQESNRDESGVIANFGENNNDNSDIADDANKNYIFAEQDQNDISTAAAVSVETEVDGNNYYDGTAHSSSANKADYNAHTAQNDYEVPAEQNYLNLAEIPESENTNDAQISLYNINNDNNNAVSKGGNVKLEFINDEVIGKIDEYIKKSINDIINNIQPEIIENIKNILPEIAEKLIKEEIDKIKNENI</sequence>
<dbReference type="GO" id="GO:0000160">
    <property type="term" value="P:phosphorelay signal transduction system"/>
    <property type="evidence" value="ECO:0007669"/>
    <property type="project" value="InterPro"/>
</dbReference>
<evidence type="ECO:0000256" key="1">
    <source>
        <dbReference type="ARBA" id="ARBA00022553"/>
    </source>
</evidence>
<dbReference type="Proteomes" id="UP000316562">
    <property type="component" value="Unassembled WGS sequence"/>
</dbReference>
<dbReference type="PANTHER" id="PTHR44591">
    <property type="entry name" value="STRESS RESPONSE REGULATOR PROTEIN 1"/>
    <property type="match status" value="1"/>
</dbReference>
<dbReference type="Gene3D" id="3.40.50.2300">
    <property type="match status" value="1"/>
</dbReference>
<comment type="caution">
    <text evidence="2">Lacks conserved residue(s) required for the propagation of feature annotation.</text>
</comment>
<dbReference type="InterPro" id="IPR001789">
    <property type="entry name" value="Sig_transdc_resp-reg_receiver"/>
</dbReference>
<dbReference type="InterPro" id="IPR050595">
    <property type="entry name" value="Bact_response_regulator"/>
</dbReference>
<evidence type="ECO:0000259" key="4">
    <source>
        <dbReference type="PROSITE" id="PS50110"/>
    </source>
</evidence>
<dbReference type="EMBL" id="SGBC01000002">
    <property type="protein sequence ID" value="RZD16355.1"/>
    <property type="molecule type" value="Genomic_DNA"/>
</dbReference>
<proteinExistence type="predicted"/>
<evidence type="ECO:0000256" key="2">
    <source>
        <dbReference type="PROSITE-ProRule" id="PRU00169"/>
    </source>
</evidence>
<feature type="domain" description="Response regulatory" evidence="4">
    <location>
        <begin position="6"/>
        <end position="124"/>
    </location>
</feature>
<feature type="compositionally biased region" description="Polar residues" evidence="3">
    <location>
        <begin position="168"/>
        <end position="184"/>
    </location>
</feature>
<keyword evidence="1" id="KW-0597">Phosphoprotein</keyword>
<dbReference type="Pfam" id="PF00072">
    <property type="entry name" value="Response_reg"/>
    <property type="match status" value="1"/>
</dbReference>
<dbReference type="PANTHER" id="PTHR44591:SF3">
    <property type="entry name" value="RESPONSE REGULATORY DOMAIN-CONTAINING PROTEIN"/>
    <property type="match status" value="1"/>
</dbReference>
<evidence type="ECO:0000313" key="5">
    <source>
        <dbReference type="EMBL" id="RZD16355.1"/>
    </source>
</evidence>
<name>A0A519BGG1_ACIG2</name>
<evidence type="ECO:0000256" key="3">
    <source>
        <dbReference type="SAM" id="MobiDB-lite"/>
    </source>
</evidence>
<gene>
    <name evidence="5" type="ORF">EVJ46_04825</name>
</gene>
<organism evidence="5 6">
    <name type="scientific">Acididesulfobacter guangdongensis</name>
    <dbReference type="NCBI Taxonomy" id="2597225"/>
    <lineage>
        <taxon>Bacteria</taxon>
        <taxon>Deltaproteobacteria</taxon>
        <taxon>Candidatus Acidulodesulfobacterales</taxon>
        <taxon>Candidatus Acididesulfobacter</taxon>
    </lineage>
</organism>
<protein>
    <submittedName>
        <fullName evidence="5">Response regulator</fullName>
    </submittedName>
</protein>
<dbReference type="SUPFAM" id="SSF52172">
    <property type="entry name" value="CheY-like"/>
    <property type="match status" value="1"/>
</dbReference>
<dbReference type="AlphaFoldDB" id="A0A519BGG1"/>
<dbReference type="InterPro" id="IPR011006">
    <property type="entry name" value="CheY-like_superfamily"/>
</dbReference>
<evidence type="ECO:0000313" key="6">
    <source>
        <dbReference type="Proteomes" id="UP000316562"/>
    </source>
</evidence>
<accession>A0A519BGG1</accession>